<proteinExistence type="predicted"/>
<dbReference type="Proteomes" id="UP000034805">
    <property type="component" value="Unassembled WGS sequence"/>
</dbReference>
<evidence type="ECO:0000313" key="2">
    <source>
        <dbReference type="Proteomes" id="UP000034805"/>
    </source>
</evidence>
<protein>
    <submittedName>
        <fullName evidence="1">Uncharacterized protein</fullName>
    </submittedName>
</protein>
<gene>
    <name evidence="1" type="ORF">Z043_101105</name>
</gene>
<dbReference type="EMBL" id="JARO02000237">
    <property type="protein sequence ID" value="KPP79319.1"/>
    <property type="molecule type" value="Genomic_DNA"/>
</dbReference>
<accession>A0A0P7VS84</accession>
<sequence>MRRSIVAISRLDYSNSLLAHLLASPIKTLRTIRKTTVRVAFHLPKRSRVSLPRRSPCPLPVAARIKFNTLLMVYKTVNGSAP</sequence>
<reference evidence="1 2" key="1">
    <citation type="submission" date="2015-08" db="EMBL/GenBank/DDBJ databases">
        <title>The genome of the Asian arowana (Scleropages formosus).</title>
        <authorList>
            <person name="Tan M.H."/>
            <person name="Gan H.M."/>
            <person name="Croft L.J."/>
            <person name="Austin C.M."/>
        </authorList>
    </citation>
    <scope>NUCLEOTIDE SEQUENCE [LARGE SCALE GENOMIC DNA]</scope>
    <source>
        <strain evidence="1">Aro1</strain>
    </source>
</reference>
<dbReference type="AlphaFoldDB" id="A0A0P7VS84"/>
<dbReference type="STRING" id="113540.ENSSFOP00015068652"/>
<name>A0A0P7VS84_SCLFO</name>
<organism evidence="1 2">
    <name type="scientific">Scleropages formosus</name>
    <name type="common">Asian bonytongue</name>
    <name type="synonym">Osteoglossum formosum</name>
    <dbReference type="NCBI Taxonomy" id="113540"/>
    <lineage>
        <taxon>Eukaryota</taxon>
        <taxon>Metazoa</taxon>
        <taxon>Chordata</taxon>
        <taxon>Craniata</taxon>
        <taxon>Vertebrata</taxon>
        <taxon>Euteleostomi</taxon>
        <taxon>Actinopterygii</taxon>
        <taxon>Neopterygii</taxon>
        <taxon>Teleostei</taxon>
        <taxon>Osteoglossocephala</taxon>
        <taxon>Osteoglossomorpha</taxon>
        <taxon>Osteoglossiformes</taxon>
        <taxon>Osteoglossidae</taxon>
        <taxon>Scleropages</taxon>
    </lineage>
</organism>
<evidence type="ECO:0000313" key="1">
    <source>
        <dbReference type="EMBL" id="KPP79319.1"/>
    </source>
</evidence>
<comment type="caution">
    <text evidence="1">The sequence shown here is derived from an EMBL/GenBank/DDBJ whole genome shotgun (WGS) entry which is preliminary data.</text>
</comment>